<dbReference type="InterPro" id="IPR025324">
    <property type="entry name" value="DUF4230"/>
</dbReference>
<comment type="caution">
    <text evidence="2">The sequence shown here is derived from an EMBL/GenBank/DDBJ whole genome shotgun (WGS) entry which is preliminary data.</text>
</comment>
<dbReference type="Proteomes" id="UP000305848">
    <property type="component" value="Unassembled WGS sequence"/>
</dbReference>
<dbReference type="AlphaFoldDB" id="A0A4V5UV78"/>
<feature type="coiled-coil region" evidence="1">
    <location>
        <begin position="139"/>
        <end position="166"/>
    </location>
</feature>
<sequence length="191" mass="21525">MYLFYLSKTCLLILLIALLLFASACRQKEKERDLPATILAIQQTGKLATAEYTLTKIIRASDDQTWYKIGDRKILMHCEAHLKAGIDLQQVSRNNFEVEGDSLITVTLPHAQLFSIAIPPNKIQVAYQDIGLLRDPFSAAEREQLLAQAEQQIRKLATSLGILQTAETNAVTYIQHLLQQVGYKHVSVIFE</sequence>
<accession>A0A4V5UV78</accession>
<evidence type="ECO:0000313" key="3">
    <source>
        <dbReference type="Proteomes" id="UP000305848"/>
    </source>
</evidence>
<reference evidence="2 3" key="1">
    <citation type="submission" date="2019-05" db="EMBL/GenBank/DDBJ databases">
        <title>Panacibacter sp. strain 17mud1-8 Genome sequencing and assembly.</title>
        <authorList>
            <person name="Chhetri G."/>
        </authorList>
    </citation>
    <scope>NUCLEOTIDE SEQUENCE [LARGE SCALE GENOMIC DNA]</scope>
    <source>
        <strain evidence="2 3">17mud1-8</strain>
    </source>
</reference>
<dbReference type="Pfam" id="PF14014">
    <property type="entry name" value="DUF4230"/>
    <property type="match status" value="1"/>
</dbReference>
<proteinExistence type="predicted"/>
<gene>
    <name evidence="2" type="ORF">FC093_01335</name>
</gene>
<evidence type="ECO:0000256" key="1">
    <source>
        <dbReference type="SAM" id="Coils"/>
    </source>
</evidence>
<keyword evidence="1" id="KW-0175">Coiled coil</keyword>
<protein>
    <submittedName>
        <fullName evidence="2">DUF4230 domain-containing protein</fullName>
    </submittedName>
</protein>
<dbReference type="EMBL" id="SZQL01000001">
    <property type="protein sequence ID" value="TKK71693.1"/>
    <property type="molecule type" value="Genomic_DNA"/>
</dbReference>
<organism evidence="2 3">
    <name type="scientific">Ilyomonas limi</name>
    <dbReference type="NCBI Taxonomy" id="2575867"/>
    <lineage>
        <taxon>Bacteria</taxon>
        <taxon>Pseudomonadati</taxon>
        <taxon>Bacteroidota</taxon>
        <taxon>Chitinophagia</taxon>
        <taxon>Chitinophagales</taxon>
        <taxon>Chitinophagaceae</taxon>
        <taxon>Ilyomonas</taxon>
    </lineage>
</organism>
<dbReference type="OrthoDB" id="1391570at2"/>
<name>A0A4V5UV78_9BACT</name>
<evidence type="ECO:0000313" key="2">
    <source>
        <dbReference type="EMBL" id="TKK71693.1"/>
    </source>
</evidence>
<keyword evidence="3" id="KW-1185">Reference proteome</keyword>